<evidence type="ECO:0000256" key="4">
    <source>
        <dbReference type="ARBA" id="ARBA00012869"/>
    </source>
</evidence>
<dbReference type="SUPFAM" id="SSF102886">
    <property type="entry name" value="Coproporphyrinogen III oxidase"/>
    <property type="match status" value="1"/>
</dbReference>
<name>A0A0D2J0K4_9CHLO</name>
<comment type="subunit">
    <text evidence="3">Homodimer.</text>
</comment>
<gene>
    <name evidence="8" type="ORF">MNEG_14378</name>
</gene>
<dbReference type="AlphaFoldDB" id="A0A0D2J0K4"/>
<keyword evidence="9" id="KW-1185">Reference proteome</keyword>
<dbReference type="UniPathway" id="UPA00251">
    <property type="reaction ID" value="UER00322"/>
</dbReference>
<evidence type="ECO:0000313" key="8">
    <source>
        <dbReference type="EMBL" id="KIY93582.1"/>
    </source>
</evidence>
<dbReference type="Gene3D" id="3.40.1500.10">
    <property type="entry name" value="Coproporphyrinogen III oxidase, aerobic"/>
    <property type="match status" value="1"/>
</dbReference>
<evidence type="ECO:0000256" key="5">
    <source>
        <dbReference type="ARBA" id="ARBA00023002"/>
    </source>
</evidence>
<comment type="similarity">
    <text evidence="2">Belongs to the aerobic coproporphyrinogen-III oxidase family.</text>
</comment>
<organism evidence="8 9">
    <name type="scientific">Monoraphidium neglectum</name>
    <dbReference type="NCBI Taxonomy" id="145388"/>
    <lineage>
        <taxon>Eukaryota</taxon>
        <taxon>Viridiplantae</taxon>
        <taxon>Chlorophyta</taxon>
        <taxon>core chlorophytes</taxon>
        <taxon>Chlorophyceae</taxon>
        <taxon>CS clade</taxon>
        <taxon>Sphaeropleales</taxon>
        <taxon>Selenastraceae</taxon>
        <taxon>Monoraphidium</taxon>
    </lineage>
</organism>
<dbReference type="PANTHER" id="PTHR10755">
    <property type="entry name" value="COPROPORPHYRINOGEN III OXIDASE, MITOCHONDRIAL"/>
    <property type="match status" value="1"/>
</dbReference>
<dbReference type="GO" id="GO:0009570">
    <property type="term" value="C:chloroplast stroma"/>
    <property type="evidence" value="ECO:0007669"/>
    <property type="project" value="TreeGrafter"/>
</dbReference>
<dbReference type="OrthoDB" id="15318at2759"/>
<dbReference type="Pfam" id="PF01218">
    <property type="entry name" value="Coprogen_oxidas"/>
    <property type="match status" value="1"/>
</dbReference>
<dbReference type="KEGG" id="mng:MNEG_14378"/>
<keyword evidence="6" id="KW-0627">Porphyrin biosynthesis</keyword>
<dbReference type="GeneID" id="25731934"/>
<keyword evidence="5 8" id="KW-0560">Oxidoreductase</keyword>
<evidence type="ECO:0000256" key="1">
    <source>
        <dbReference type="ARBA" id="ARBA00005168"/>
    </source>
</evidence>
<dbReference type="GO" id="GO:0004109">
    <property type="term" value="F:coproporphyrinogen oxidase activity"/>
    <property type="evidence" value="ECO:0007669"/>
    <property type="project" value="UniProtKB-EC"/>
</dbReference>
<protein>
    <recommendedName>
        <fullName evidence="4">coproporphyrinogen oxidase</fullName>
        <ecNumber evidence="4">1.3.3.3</ecNumber>
    </recommendedName>
</protein>
<dbReference type="RefSeq" id="XP_013892602.1">
    <property type="nucleotide sequence ID" value="XM_014037148.1"/>
</dbReference>
<comment type="catalytic activity">
    <reaction evidence="7">
        <text>coproporphyrinogen III + O2 + 2 H(+) = protoporphyrinogen IX + 2 CO2 + 2 H2O</text>
        <dbReference type="Rhea" id="RHEA:18257"/>
        <dbReference type="ChEBI" id="CHEBI:15377"/>
        <dbReference type="ChEBI" id="CHEBI:15378"/>
        <dbReference type="ChEBI" id="CHEBI:15379"/>
        <dbReference type="ChEBI" id="CHEBI:16526"/>
        <dbReference type="ChEBI" id="CHEBI:57307"/>
        <dbReference type="ChEBI" id="CHEBI:57309"/>
        <dbReference type="EC" id="1.3.3.3"/>
    </reaction>
</comment>
<reference evidence="8 9" key="1">
    <citation type="journal article" date="2013" name="BMC Genomics">
        <title>Reconstruction of the lipid metabolism for the microalga Monoraphidium neglectum from its genome sequence reveals characteristics suitable for biofuel production.</title>
        <authorList>
            <person name="Bogen C."/>
            <person name="Al-Dilaimi A."/>
            <person name="Albersmeier A."/>
            <person name="Wichmann J."/>
            <person name="Grundmann M."/>
            <person name="Rupp O."/>
            <person name="Lauersen K.J."/>
            <person name="Blifernez-Klassen O."/>
            <person name="Kalinowski J."/>
            <person name="Goesmann A."/>
            <person name="Mussgnug J.H."/>
            <person name="Kruse O."/>
        </authorList>
    </citation>
    <scope>NUCLEOTIDE SEQUENCE [LARGE SCALE GENOMIC DNA]</scope>
    <source>
        <strain evidence="8 9">SAG 48.87</strain>
    </source>
</reference>
<dbReference type="PRINTS" id="PR00073">
    <property type="entry name" value="COPRGNOXDASE"/>
</dbReference>
<accession>A0A0D2J0K4</accession>
<comment type="pathway">
    <text evidence="1">Porphyrin-containing compound metabolism; protoporphyrin-IX biosynthesis; protoporphyrinogen-IX from coproporphyrinogen-III (O2 route): step 1/1.</text>
</comment>
<dbReference type="EC" id="1.3.3.3" evidence="4"/>
<dbReference type="Proteomes" id="UP000054498">
    <property type="component" value="Unassembled WGS sequence"/>
</dbReference>
<evidence type="ECO:0000256" key="2">
    <source>
        <dbReference type="ARBA" id="ARBA00010644"/>
    </source>
</evidence>
<evidence type="ECO:0000313" key="9">
    <source>
        <dbReference type="Proteomes" id="UP000054498"/>
    </source>
</evidence>
<evidence type="ECO:0000256" key="3">
    <source>
        <dbReference type="ARBA" id="ARBA00011738"/>
    </source>
</evidence>
<dbReference type="STRING" id="145388.A0A0D2J0K4"/>
<evidence type="ECO:0000256" key="6">
    <source>
        <dbReference type="ARBA" id="ARBA00023244"/>
    </source>
</evidence>
<evidence type="ECO:0000256" key="7">
    <source>
        <dbReference type="ARBA" id="ARBA00049102"/>
    </source>
</evidence>
<proteinExistence type="inferred from homology"/>
<dbReference type="GO" id="GO:0006782">
    <property type="term" value="P:protoporphyrinogen IX biosynthetic process"/>
    <property type="evidence" value="ECO:0007669"/>
    <property type="project" value="UniProtKB-UniPathway"/>
</dbReference>
<dbReference type="InterPro" id="IPR036406">
    <property type="entry name" value="Coprogen_oxidase_aer_sf"/>
</dbReference>
<dbReference type="EMBL" id="KK104662">
    <property type="protein sequence ID" value="KIY93582.1"/>
    <property type="molecule type" value="Genomic_DNA"/>
</dbReference>
<dbReference type="InterPro" id="IPR001260">
    <property type="entry name" value="Coprogen_oxidase_aer"/>
</dbReference>
<sequence length="93" mass="10959">MQAKAYCPIIVKHVNDSYTEEEKRWQQLRRGRYVEFNLIYDRGTIFGLKTGGRTESILMSMPLTSRWEYDQQPAPGSKEADFIDACRNPRNWV</sequence>
<dbReference type="PANTHER" id="PTHR10755:SF0">
    <property type="entry name" value="OXYGEN-DEPENDENT COPROPORPHYRINOGEN-III OXIDASE, MITOCHONDRIAL"/>
    <property type="match status" value="1"/>
</dbReference>